<dbReference type="EMBL" id="CAKOGP040002158">
    <property type="protein sequence ID" value="CAJ1963693.1"/>
    <property type="molecule type" value="Genomic_DNA"/>
</dbReference>
<accession>A0AAD2PWY4</accession>
<gene>
    <name evidence="1" type="ORF">CYCCA115_LOCUS20279</name>
</gene>
<proteinExistence type="predicted"/>
<evidence type="ECO:0000313" key="2">
    <source>
        <dbReference type="Proteomes" id="UP001295423"/>
    </source>
</evidence>
<comment type="caution">
    <text evidence="1">The sequence shown here is derived from an EMBL/GenBank/DDBJ whole genome shotgun (WGS) entry which is preliminary data.</text>
</comment>
<dbReference type="Proteomes" id="UP001295423">
    <property type="component" value="Unassembled WGS sequence"/>
</dbReference>
<evidence type="ECO:0000313" key="1">
    <source>
        <dbReference type="EMBL" id="CAJ1963693.1"/>
    </source>
</evidence>
<dbReference type="AlphaFoldDB" id="A0AAD2PWY4"/>
<protein>
    <submittedName>
        <fullName evidence="1">Uncharacterized protein</fullName>
    </submittedName>
</protein>
<sequence>MGGATSRFAETDWESASAGVKETIDGSMPSEDLSILTLRKNNSIVDQRSFEIRNDVDELLYVSKPIVGSTKWFDLCSASGEKLFCVHTDALHEKWTIFAYKPVWEDQQADEGISDKEKIYRRARIDIAYGKSHGEVFPYIQDWEHDSDFKGVASDKSLLKVEEIKSMTAQFQSYIPQAALHDNALVHPALCGWWVWENTRNRHQMKMHLVKDSDIALHCIVAITTNLVHVEKESFETTAQVLGQ</sequence>
<reference evidence="1" key="1">
    <citation type="submission" date="2023-08" db="EMBL/GenBank/DDBJ databases">
        <authorList>
            <person name="Audoor S."/>
            <person name="Bilcke G."/>
        </authorList>
    </citation>
    <scope>NUCLEOTIDE SEQUENCE</scope>
</reference>
<organism evidence="1 2">
    <name type="scientific">Cylindrotheca closterium</name>
    <dbReference type="NCBI Taxonomy" id="2856"/>
    <lineage>
        <taxon>Eukaryota</taxon>
        <taxon>Sar</taxon>
        <taxon>Stramenopiles</taxon>
        <taxon>Ochrophyta</taxon>
        <taxon>Bacillariophyta</taxon>
        <taxon>Bacillariophyceae</taxon>
        <taxon>Bacillariophycidae</taxon>
        <taxon>Bacillariales</taxon>
        <taxon>Bacillariaceae</taxon>
        <taxon>Cylindrotheca</taxon>
    </lineage>
</organism>
<name>A0AAD2PWY4_9STRA</name>
<keyword evidence="2" id="KW-1185">Reference proteome</keyword>